<organism evidence="1 2">
    <name type="scientific">Corchorus capsularis</name>
    <name type="common">Jute</name>
    <dbReference type="NCBI Taxonomy" id="210143"/>
    <lineage>
        <taxon>Eukaryota</taxon>
        <taxon>Viridiplantae</taxon>
        <taxon>Streptophyta</taxon>
        <taxon>Embryophyta</taxon>
        <taxon>Tracheophyta</taxon>
        <taxon>Spermatophyta</taxon>
        <taxon>Magnoliopsida</taxon>
        <taxon>eudicotyledons</taxon>
        <taxon>Gunneridae</taxon>
        <taxon>Pentapetalae</taxon>
        <taxon>rosids</taxon>
        <taxon>malvids</taxon>
        <taxon>Malvales</taxon>
        <taxon>Malvaceae</taxon>
        <taxon>Grewioideae</taxon>
        <taxon>Apeibeae</taxon>
        <taxon>Corchorus</taxon>
    </lineage>
</organism>
<dbReference type="Gramene" id="OMO71379">
    <property type="protein sequence ID" value="OMO71379"/>
    <property type="gene ID" value="CCACVL1_18251"/>
</dbReference>
<dbReference type="AlphaFoldDB" id="A0A1R3HLZ4"/>
<dbReference type="Proteomes" id="UP000188268">
    <property type="component" value="Unassembled WGS sequence"/>
</dbReference>
<accession>A0A1R3HLZ4</accession>
<gene>
    <name evidence="1" type="ORF">CCACVL1_18251</name>
</gene>
<name>A0A1R3HLZ4_COCAP</name>
<protein>
    <submittedName>
        <fullName evidence="1">Uncharacterized protein</fullName>
    </submittedName>
</protein>
<dbReference type="EMBL" id="AWWV01011636">
    <property type="protein sequence ID" value="OMO71379.1"/>
    <property type="molecule type" value="Genomic_DNA"/>
</dbReference>
<proteinExistence type="predicted"/>
<comment type="caution">
    <text evidence="1">The sequence shown here is derived from an EMBL/GenBank/DDBJ whole genome shotgun (WGS) entry which is preliminary data.</text>
</comment>
<evidence type="ECO:0000313" key="2">
    <source>
        <dbReference type="Proteomes" id="UP000188268"/>
    </source>
</evidence>
<evidence type="ECO:0000313" key="1">
    <source>
        <dbReference type="EMBL" id="OMO71379.1"/>
    </source>
</evidence>
<reference evidence="1 2" key="1">
    <citation type="submission" date="2013-09" db="EMBL/GenBank/DDBJ databases">
        <title>Corchorus capsularis genome sequencing.</title>
        <authorList>
            <person name="Alam M."/>
            <person name="Haque M.S."/>
            <person name="Islam M.S."/>
            <person name="Emdad E.M."/>
            <person name="Islam M.M."/>
            <person name="Ahmed B."/>
            <person name="Halim A."/>
            <person name="Hossen Q.M.M."/>
            <person name="Hossain M.Z."/>
            <person name="Ahmed R."/>
            <person name="Khan M.M."/>
            <person name="Islam R."/>
            <person name="Rashid M.M."/>
            <person name="Khan S.A."/>
            <person name="Rahman M.S."/>
            <person name="Alam M."/>
        </authorList>
    </citation>
    <scope>NUCLEOTIDE SEQUENCE [LARGE SCALE GENOMIC DNA]</scope>
    <source>
        <strain evidence="2">cv. CVL-1</strain>
        <tissue evidence="1">Whole seedling</tissue>
    </source>
</reference>
<keyword evidence="2" id="KW-1185">Reference proteome</keyword>
<sequence length="51" mass="6065">MGGLLEREWRQKGLGEVEWEVGEEGDFCCQRVKLVSWLRCRLDKNGRFHDL</sequence>